<feature type="transmembrane region" description="Helical" evidence="10">
    <location>
        <begin position="278"/>
        <end position="296"/>
    </location>
</feature>
<feature type="domain" description="Histidine kinase" evidence="11">
    <location>
        <begin position="313"/>
        <end position="524"/>
    </location>
</feature>
<dbReference type="EC" id="2.7.13.3" evidence="3"/>
<protein>
    <recommendedName>
        <fullName evidence="3">histidine kinase</fullName>
        <ecNumber evidence="3">2.7.13.3</ecNumber>
    </recommendedName>
</protein>
<evidence type="ECO:0000256" key="9">
    <source>
        <dbReference type="ARBA" id="ARBA00023026"/>
    </source>
</evidence>
<gene>
    <name evidence="12" type="ORF">GETHPA_23880</name>
</gene>
<dbReference type="InterPro" id="IPR004358">
    <property type="entry name" value="Sig_transdc_His_kin-like_C"/>
</dbReference>
<evidence type="ECO:0000256" key="5">
    <source>
        <dbReference type="ARBA" id="ARBA00022553"/>
    </source>
</evidence>
<feature type="transmembrane region" description="Helical" evidence="10">
    <location>
        <begin position="31"/>
        <end position="52"/>
    </location>
</feature>
<dbReference type="SUPFAM" id="SSF47384">
    <property type="entry name" value="Homodimeric domain of signal transducing histidine kinase"/>
    <property type="match status" value="1"/>
</dbReference>
<reference evidence="12 13" key="1">
    <citation type="journal article" date="2023" name="Antonie Van Leeuwenhoek">
        <title>Mesoterricola silvestris gen. nov., sp. nov., Mesoterricola sediminis sp. nov., Geothrix oryzae sp. nov., Geothrix edaphica sp. nov., Geothrix rubra sp. nov., and Geothrix limicola sp. nov., six novel members of Acidobacteriota isolated from soils.</title>
        <authorList>
            <person name="Itoh H."/>
            <person name="Sugisawa Y."/>
            <person name="Mise K."/>
            <person name="Xu Z."/>
            <person name="Kuniyasu M."/>
            <person name="Ushijima N."/>
            <person name="Kawano K."/>
            <person name="Kobayashi E."/>
            <person name="Shiratori Y."/>
            <person name="Masuda Y."/>
            <person name="Senoo K."/>
        </authorList>
    </citation>
    <scope>NUCLEOTIDE SEQUENCE [LARGE SCALE GENOMIC DNA]</scope>
    <source>
        <strain evidence="12 13">Red803</strain>
    </source>
</reference>
<keyword evidence="13" id="KW-1185">Reference proteome</keyword>
<dbReference type="PROSITE" id="PS50109">
    <property type="entry name" value="HIS_KIN"/>
    <property type="match status" value="1"/>
</dbReference>
<keyword evidence="4" id="KW-1003">Cell membrane</keyword>
<evidence type="ECO:0000256" key="2">
    <source>
        <dbReference type="ARBA" id="ARBA00004651"/>
    </source>
</evidence>
<dbReference type="InterPro" id="IPR036097">
    <property type="entry name" value="HisK_dim/P_sf"/>
</dbReference>
<evidence type="ECO:0000256" key="10">
    <source>
        <dbReference type="SAM" id="Phobius"/>
    </source>
</evidence>
<dbReference type="InterPro" id="IPR036890">
    <property type="entry name" value="HATPase_C_sf"/>
</dbReference>
<dbReference type="PANTHER" id="PTHR44936">
    <property type="entry name" value="SENSOR PROTEIN CREC"/>
    <property type="match status" value="1"/>
</dbReference>
<keyword evidence="6" id="KW-0808">Transferase</keyword>
<dbReference type="RefSeq" id="WP_285726486.1">
    <property type="nucleotide sequence ID" value="NZ_BSDD01000004.1"/>
</dbReference>
<evidence type="ECO:0000256" key="8">
    <source>
        <dbReference type="ARBA" id="ARBA00023012"/>
    </source>
</evidence>
<evidence type="ECO:0000259" key="11">
    <source>
        <dbReference type="PROSITE" id="PS50109"/>
    </source>
</evidence>
<evidence type="ECO:0000256" key="6">
    <source>
        <dbReference type="ARBA" id="ARBA00022679"/>
    </source>
</evidence>
<dbReference type="SUPFAM" id="SSF55874">
    <property type="entry name" value="ATPase domain of HSP90 chaperone/DNA topoisomerase II/histidine kinase"/>
    <property type="match status" value="1"/>
</dbReference>
<name>A0ABQ5Q7T8_9BACT</name>
<comment type="catalytic activity">
    <reaction evidence="1">
        <text>ATP + protein L-histidine = ADP + protein N-phospho-L-histidine.</text>
        <dbReference type="EC" id="2.7.13.3"/>
    </reaction>
</comment>
<evidence type="ECO:0000313" key="12">
    <source>
        <dbReference type="EMBL" id="GLH70855.1"/>
    </source>
</evidence>
<dbReference type="InterPro" id="IPR050980">
    <property type="entry name" value="2C_sensor_his_kinase"/>
</dbReference>
<keyword evidence="5" id="KW-0597">Phosphoprotein</keyword>
<dbReference type="Proteomes" id="UP001165089">
    <property type="component" value="Unassembled WGS sequence"/>
</dbReference>
<dbReference type="Gene3D" id="3.30.565.10">
    <property type="entry name" value="Histidine kinase-like ATPase, C-terminal domain"/>
    <property type="match status" value="1"/>
</dbReference>
<keyword evidence="7" id="KW-0418">Kinase</keyword>
<evidence type="ECO:0000256" key="4">
    <source>
        <dbReference type="ARBA" id="ARBA00022475"/>
    </source>
</evidence>
<sequence>MYRHRASRFRFLHPGLKGPTRWQRLQQRSGLILLILAGLVTAGMLLLAPKLYLQSQDFDARNAYSDAHWADFEAVERHWKSLPILESVHTGKEKEVRQFLAQQPLVVALLDRFEGRTLWVREGGHLVRAPEDARSQLYLDWMSHAEMAQRFEWNPPKSQDPDFGKVATVVLLSDRWLVIKRWRPGAPEVERELEIALGPKPSLRVGLAQESDLARTDLPMVEWGRAPHLQADPRRLSGYWLQAITKTNAFGEGWNLGGIPFEEQELAYRKAYTKQRNAAYAVSVLVGIAISLGLWLRHRARRRAVLDADRMASLTHSLKTPLALLKFRCDSLRLGRLSPERADEELLKIGEEVDHLTLIIENGLRVIRGGGSTGPRAQATPDWIRDVAEDLRPGFELEGRTLQLGLCETSGQAPLTSLRAAILTLLENALGHGRGTVSLETWRTRRRLCIQVSDEGEGLAPHQVKALGKPFQRIREAGKEGFLREGQGLGLSLLVQVAEQEGWGLTFASAPGEGFAAILEIPVA</sequence>
<keyword evidence="10" id="KW-1133">Transmembrane helix</keyword>
<evidence type="ECO:0000256" key="3">
    <source>
        <dbReference type="ARBA" id="ARBA00012438"/>
    </source>
</evidence>
<dbReference type="InterPro" id="IPR003661">
    <property type="entry name" value="HisK_dim/P_dom"/>
</dbReference>
<accession>A0ABQ5Q7T8</accession>
<dbReference type="InterPro" id="IPR005467">
    <property type="entry name" value="His_kinase_dom"/>
</dbReference>
<proteinExistence type="predicted"/>
<dbReference type="InterPro" id="IPR003594">
    <property type="entry name" value="HATPase_dom"/>
</dbReference>
<keyword evidence="9" id="KW-0843">Virulence</keyword>
<dbReference type="Pfam" id="PF02518">
    <property type="entry name" value="HATPase_c"/>
    <property type="match status" value="1"/>
</dbReference>
<keyword evidence="10" id="KW-0812">Transmembrane</keyword>
<dbReference type="CDD" id="cd00082">
    <property type="entry name" value="HisKA"/>
    <property type="match status" value="1"/>
</dbReference>
<keyword evidence="8" id="KW-0902">Two-component regulatory system</keyword>
<comment type="caution">
    <text evidence="12">The sequence shown here is derived from an EMBL/GenBank/DDBJ whole genome shotgun (WGS) entry which is preliminary data.</text>
</comment>
<dbReference type="SMART" id="SM00387">
    <property type="entry name" value="HATPase_c"/>
    <property type="match status" value="1"/>
</dbReference>
<keyword evidence="10" id="KW-0472">Membrane</keyword>
<dbReference type="EMBL" id="BSDD01000004">
    <property type="protein sequence ID" value="GLH70855.1"/>
    <property type="molecule type" value="Genomic_DNA"/>
</dbReference>
<dbReference type="PANTHER" id="PTHR44936:SF9">
    <property type="entry name" value="SENSOR PROTEIN CREC"/>
    <property type="match status" value="1"/>
</dbReference>
<evidence type="ECO:0000256" key="7">
    <source>
        <dbReference type="ARBA" id="ARBA00022777"/>
    </source>
</evidence>
<organism evidence="12 13">
    <name type="scientific">Geothrix rubra</name>
    <dbReference type="NCBI Taxonomy" id="2927977"/>
    <lineage>
        <taxon>Bacteria</taxon>
        <taxon>Pseudomonadati</taxon>
        <taxon>Acidobacteriota</taxon>
        <taxon>Holophagae</taxon>
        <taxon>Holophagales</taxon>
        <taxon>Holophagaceae</taxon>
        <taxon>Geothrix</taxon>
    </lineage>
</organism>
<comment type="subcellular location">
    <subcellularLocation>
        <location evidence="2">Cell membrane</location>
        <topology evidence="2">Multi-pass membrane protein</topology>
    </subcellularLocation>
</comment>
<evidence type="ECO:0000313" key="13">
    <source>
        <dbReference type="Proteomes" id="UP001165089"/>
    </source>
</evidence>
<evidence type="ECO:0000256" key="1">
    <source>
        <dbReference type="ARBA" id="ARBA00000085"/>
    </source>
</evidence>
<dbReference type="PRINTS" id="PR00344">
    <property type="entry name" value="BCTRLSENSOR"/>
</dbReference>